<dbReference type="RefSeq" id="XP_024406351.1">
    <property type="nucleotide sequence ID" value="XM_024548948.1"/>
</dbReference>
<proteinExistence type="predicted"/>
<name>A0A2P4ZXW4_9HYPO</name>
<accession>A0A2P4ZXW4</accession>
<sequence>MEGQIQQEPSDRHEALAAGCNDFLTKLVRLLSARQTSFMAFVPPEWCASLVILFSATKTQFAFLQPQLTQATTTAKENHLRPLPLLNRNTTLGFSYIAYGFS</sequence>
<dbReference type="GeneID" id="36347391"/>
<reference evidence="1 2" key="1">
    <citation type="journal article" date="2016" name="Genome Announc.">
        <title>Draft Whole-Genome Sequence of Trichoderma gamsii T6085, a Promising Biocontrol Agent of Fusarium Head Blight on Wheat.</title>
        <authorList>
            <person name="Baroncelli R."/>
            <person name="Zapparata A."/>
            <person name="Piaggeschi G."/>
            <person name="Sarrocco S."/>
            <person name="Vannacci G."/>
        </authorList>
    </citation>
    <scope>NUCLEOTIDE SEQUENCE [LARGE SCALE GENOMIC DNA]</scope>
    <source>
        <strain evidence="1 2">T6085</strain>
    </source>
</reference>
<comment type="caution">
    <text evidence="1">The sequence shown here is derived from an EMBL/GenBank/DDBJ whole genome shotgun (WGS) entry which is preliminary data.</text>
</comment>
<dbReference type="EMBL" id="JPDN02000005">
    <property type="protein sequence ID" value="PON29093.1"/>
    <property type="molecule type" value="Genomic_DNA"/>
</dbReference>
<keyword evidence="2" id="KW-1185">Reference proteome</keyword>
<dbReference type="Proteomes" id="UP000054821">
    <property type="component" value="Unassembled WGS sequence"/>
</dbReference>
<dbReference type="AlphaFoldDB" id="A0A2P4ZXW4"/>
<protein>
    <submittedName>
        <fullName evidence="1">Uncharacterized protein</fullName>
    </submittedName>
</protein>
<evidence type="ECO:0000313" key="2">
    <source>
        <dbReference type="Proteomes" id="UP000054821"/>
    </source>
</evidence>
<organism evidence="1 2">
    <name type="scientific">Trichoderma gamsii</name>
    <dbReference type="NCBI Taxonomy" id="398673"/>
    <lineage>
        <taxon>Eukaryota</taxon>
        <taxon>Fungi</taxon>
        <taxon>Dikarya</taxon>
        <taxon>Ascomycota</taxon>
        <taxon>Pezizomycotina</taxon>
        <taxon>Sordariomycetes</taxon>
        <taxon>Hypocreomycetidae</taxon>
        <taxon>Hypocreales</taxon>
        <taxon>Hypocreaceae</taxon>
        <taxon>Trichoderma</taxon>
    </lineage>
</organism>
<evidence type="ECO:0000313" key="1">
    <source>
        <dbReference type="EMBL" id="PON29093.1"/>
    </source>
</evidence>
<gene>
    <name evidence="1" type="ORF">TGAM01_v202201</name>
</gene>